<evidence type="ECO:0000313" key="5">
    <source>
        <dbReference type="Proteomes" id="UP000468707"/>
    </source>
</evidence>
<dbReference type="Proteomes" id="UP000468707">
    <property type="component" value="Unassembled WGS sequence"/>
</dbReference>
<dbReference type="Pfam" id="PF13568">
    <property type="entry name" value="OMP_b-brl_2"/>
    <property type="match status" value="1"/>
</dbReference>
<feature type="region of interest" description="Disordered" evidence="1">
    <location>
        <begin position="75"/>
        <end position="192"/>
    </location>
</feature>
<evidence type="ECO:0000259" key="3">
    <source>
        <dbReference type="Pfam" id="PF13568"/>
    </source>
</evidence>
<sequence>MGKKNLEQLFKDTFRDFQEVPDEKVWKSIESSLDKRKQKKRVIPIWWRLGGVAAAAALLFFLIDPLDKEPIHDQTITDTETTVVPTQQDPSDVDDGDFQDPSGSQKTEQMAGTAGDTESAKETWGIEKTTVPSERVAGTDRNHDDYDAWTGSKNKTSKEKNAIASNTDGNSKKEGEEVANQNKKQLSGNLNPNKEVIADNLNLKDGHKDPIGSNKEEDAVALNDEEEIQPEKKSIFDAIKEQQEEEDIVAQSTSGKWSVGPSVAPVYFSAAGNGSPIHSDFASNSKSGNLNLSYGLTVGYDIGKKLKIRSGIHKVNYGYDTNDVVFSSTLRTASNEKFDNIDYGQNSENVVVLSKKSAVSDVTSKEIALSESPTLDGKMVQQLGYIEVPLELNYALVDKKFGVDLIGGVSSLFLIDNSVLLESDELITEIGEANNVNSTNFSANVGMGLNYNFAPKFQLSLEPVFKYQLNTFSKTAGDFRPYTIGVYSGISFKF</sequence>
<evidence type="ECO:0000256" key="1">
    <source>
        <dbReference type="SAM" id="MobiDB-lite"/>
    </source>
</evidence>
<feature type="transmembrane region" description="Helical" evidence="2">
    <location>
        <begin position="45"/>
        <end position="63"/>
    </location>
</feature>
<reference evidence="4 5" key="1">
    <citation type="submission" date="2020-01" db="EMBL/GenBank/DDBJ databases">
        <title>Muricauda sediminis sp.nov. 40Bstr401.</title>
        <authorList>
            <person name="Xue Z."/>
            <person name="Zhu S."/>
            <person name="Ren N."/>
            <person name="Chen T."/>
            <person name="Chen X."/>
            <person name="Chen J."/>
            <person name="Yang J."/>
        </authorList>
    </citation>
    <scope>NUCLEOTIDE SEQUENCE [LARGE SCALE GENOMIC DNA]</scope>
    <source>
        <strain evidence="4 5">40Bstr401</strain>
    </source>
</reference>
<proteinExistence type="predicted"/>
<feature type="compositionally biased region" description="Polar residues" evidence="1">
    <location>
        <begin position="179"/>
        <end position="192"/>
    </location>
</feature>
<accession>A0A6I5KW36</accession>
<organism evidence="4 5">
    <name type="scientific">Flagellimonas sediminis</name>
    <dbReference type="NCBI Taxonomy" id="2696468"/>
    <lineage>
        <taxon>Bacteria</taxon>
        <taxon>Pseudomonadati</taxon>
        <taxon>Bacteroidota</taxon>
        <taxon>Flavobacteriia</taxon>
        <taxon>Flavobacteriales</taxon>
        <taxon>Flavobacteriaceae</taxon>
        <taxon>Flagellimonas</taxon>
    </lineage>
</organism>
<feature type="compositionally biased region" description="Low complexity" evidence="1">
    <location>
        <begin position="75"/>
        <end position="90"/>
    </location>
</feature>
<gene>
    <name evidence="4" type="ORF">GTK07_02525</name>
</gene>
<feature type="compositionally biased region" description="Basic and acidic residues" evidence="1">
    <location>
        <begin position="137"/>
        <end position="146"/>
    </location>
</feature>
<keyword evidence="5" id="KW-1185">Reference proteome</keyword>
<dbReference type="RefSeq" id="WP_163632711.1">
    <property type="nucleotide sequence ID" value="NZ_JAAAMI010000001.1"/>
</dbReference>
<dbReference type="InterPro" id="IPR025665">
    <property type="entry name" value="Beta-barrel_OMP_2"/>
</dbReference>
<comment type="caution">
    <text evidence="4">The sequence shown here is derived from an EMBL/GenBank/DDBJ whole genome shotgun (WGS) entry which is preliminary data.</text>
</comment>
<feature type="compositionally biased region" description="Polar residues" evidence="1">
    <location>
        <begin position="101"/>
        <end position="110"/>
    </location>
</feature>
<dbReference type="AlphaFoldDB" id="A0A6I5KW36"/>
<feature type="domain" description="Outer membrane protein beta-barrel" evidence="3">
    <location>
        <begin position="250"/>
        <end position="461"/>
    </location>
</feature>
<keyword evidence="2" id="KW-0472">Membrane</keyword>
<name>A0A6I5KW36_9FLAO</name>
<evidence type="ECO:0000256" key="2">
    <source>
        <dbReference type="SAM" id="Phobius"/>
    </source>
</evidence>
<keyword evidence="2" id="KW-1133">Transmembrane helix</keyword>
<protein>
    <submittedName>
        <fullName evidence="4">Outer membrane beta-barrel protein</fullName>
    </submittedName>
</protein>
<evidence type="ECO:0000313" key="4">
    <source>
        <dbReference type="EMBL" id="NDV42188.1"/>
    </source>
</evidence>
<keyword evidence="2" id="KW-0812">Transmembrane</keyword>
<dbReference type="EMBL" id="JAAAMI010000001">
    <property type="protein sequence ID" value="NDV42188.1"/>
    <property type="molecule type" value="Genomic_DNA"/>
</dbReference>